<comment type="caution">
    <text evidence="1">The sequence shown here is derived from an EMBL/GenBank/DDBJ whole genome shotgun (WGS) entry which is preliminary data.</text>
</comment>
<dbReference type="EMBL" id="BARV01011411">
    <property type="protein sequence ID" value="GAI07642.1"/>
    <property type="molecule type" value="Genomic_DNA"/>
</dbReference>
<organism evidence="1">
    <name type="scientific">marine sediment metagenome</name>
    <dbReference type="NCBI Taxonomy" id="412755"/>
    <lineage>
        <taxon>unclassified sequences</taxon>
        <taxon>metagenomes</taxon>
        <taxon>ecological metagenomes</taxon>
    </lineage>
</organism>
<accession>X1KKQ5</accession>
<proteinExistence type="predicted"/>
<evidence type="ECO:0000313" key="1">
    <source>
        <dbReference type="EMBL" id="GAI07642.1"/>
    </source>
</evidence>
<gene>
    <name evidence="1" type="ORF">S06H3_21659</name>
</gene>
<reference evidence="1" key="1">
    <citation type="journal article" date="2014" name="Front. Microbiol.">
        <title>High frequency of phylogenetically diverse reductive dehalogenase-homologous genes in deep subseafloor sedimentary metagenomes.</title>
        <authorList>
            <person name="Kawai M."/>
            <person name="Futagami T."/>
            <person name="Toyoda A."/>
            <person name="Takaki Y."/>
            <person name="Nishi S."/>
            <person name="Hori S."/>
            <person name="Arai W."/>
            <person name="Tsubouchi T."/>
            <person name="Morono Y."/>
            <person name="Uchiyama I."/>
            <person name="Ito T."/>
            <person name="Fujiyama A."/>
            <person name="Inagaki F."/>
            <person name="Takami H."/>
        </authorList>
    </citation>
    <scope>NUCLEOTIDE SEQUENCE</scope>
    <source>
        <strain evidence="1">Expedition CK06-06</strain>
    </source>
</reference>
<name>X1KKQ5_9ZZZZ</name>
<dbReference type="AlphaFoldDB" id="X1KKQ5"/>
<sequence length="30" mass="3483">SNSIGTFLKLSFHSHSVDVNYSYKHKFILL</sequence>
<feature type="non-terminal residue" evidence="1">
    <location>
        <position position="1"/>
    </location>
</feature>
<protein>
    <submittedName>
        <fullName evidence="1">Uncharacterized protein</fullName>
    </submittedName>
</protein>